<reference evidence="1 2" key="1">
    <citation type="submission" date="2017-05" db="EMBL/GenBank/DDBJ databases">
        <authorList>
            <person name="Song R."/>
            <person name="Chenine A.L."/>
            <person name="Ruprecht R.M."/>
        </authorList>
    </citation>
    <scope>NUCLEOTIDE SEQUENCE [LARGE SCALE GENOMIC DNA]</scope>
</reference>
<dbReference type="Proteomes" id="UP000224829">
    <property type="component" value="Segment"/>
</dbReference>
<dbReference type="EMBL" id="MF063068">
    <property type="protein sequence ID" value="ARV77234.1"/>
    <property type="molecule type" value="Genomic_DNA"/>
</dbReference>
<keyword evidence="2" id="KW-1185">Reference proteome</keyword>
<sequence length="454" mass="49495">MQKTLAFYNQALPSMRYGVDKEGLISITTATGQLSPAEVEGKRLVLPTKARLKEGFGDAFQAWHPLSETMARRGTSPVMQHMQRNARAQLSFTYIYLAQQLLRVAADRELHKELPPTEDCNEFLNKMQLADDKLVKIFDRLVQAASEKKRLITLYLKNGGTYAGKKVNRLAVIRFPLIELLETEDNKVLGIEIKPKQRQVLLTLLRTILPNGDDPEQYSAGSNNRVAPYFHAFMTAYRKVIVQLNKIISRYGQPMALPVKAFPMFDEEYLSQFAEIYDEIPSLEGNEGGVHEVEDEAPVVAEPAKIEVAKSAPAQGIQVVSQPGVAPVSAAPLRTQAAKVVEEDTIDFEALKQSMMPQQAAFGMGAGYPNTVVGGGIGVAQQGHVVLPWQQQAVANVAPQNPFAAVAASRTMDQNMPLSNPYGTGYGMGAGVGVSTTINAGVSYQTGMAASSLL</sequence>
<evidence type="ECO:0000313" key="1">
    <source>
        <dbReference type="EMBL" id="ARV77234.1"/>
    </source>
</evidence>
<proteinExistence type="predicted"/>
<protein>
    <submittedName>
        <fullName evidence="1">Uncharacterized protein</fullName>
    </submittedName>
</protein>
<name>A0A1Y0SXA1_9CAUD</name>
<dbReference type="OrthoDB" id="12821at10239"/>
<organism evidence="1 2">
    <name type="scientific">Pseudomonas phage Noxifer</name>
    <dbReference type="NCBI Taxonomy" id="2006684"/>
    <lineage>
        <taxon>Viruses</taxon>
        <taxon>Duplodnaviria</taxon>
        <taxon>Heunggongvirae</taxon>
        <taxon>Uroviricota</taxon>
        <taxon>Caudoviricetes</taxon>
        <taxon>Chimalliviridae</taxon>
        <taxon>Noxifervirus</taxon>
        <taxon>Noxifervirus noxifer</taxon>
    </lineage>
</organism>
<accession>A0A1Y0SXA1</accession>
<evidence type="ECO:0000313" key="2">
    <source>
        <dbReference type="Proteomes" id="UP000224829"/>
    </source>
</evidence>
<gene>
    <name evidence="1" type="ORF">NOXIFER_63</name>
</gene>